<dbReference type="EMBL" id="JADGMS010000010">
    <property type="protein sequence ID" value="KAF9674140.1"/>
    <property type="molecule type" value="Genomic_DNA"/>
</dbReference>
<proteinExistence type="inferred from homology"/>
<dbReference type="Proteomes" id="UP000657918">
    <property type="component" value="Unassembled WGS sequence"/>
</dbReference>
<dbReference type="GO" id="GO:0006508">
    <property type="term" value="P:proteolysis"/>
    <property type="evidence" value="ECO:0007669"/>
    <property type="project" value="UniProtKB-KW"/>
</dbReference>
<comment type="caution">
    <text evidence="5">The sequence shown here is derived from an EMBL/GenBank/DDBJ whole genome shotgun (WGS) entry which is preliminary data.</text>
</comment>
<reference evidence="5 6" key="1">
    <citation type="submission" date="2020-10" db="EMBL/GenBank/DDBJ databases">
        <title>Plant Genome Project.</title>
        <authorList>
            <person name="Zhang R.-G."/>
        </authorList>
    </citation>
    <scope>NUCLEOTIDE SEQUENCE [LARGE SCALE GENOMIC DNA]</scope>
    <source>
        <strain evidence="5">FAFU-HL-1</strain>
        <tissue evidence="5">Leaf</tissue>
    </source>
</reference>
<evidence type="ECO:0000256" key="2">
    <source>
        <dbReference type="ARBA" id="ARBA00022670"/>
    </source>
</evidence>
<keyword evidence="2" id="KW-0645">Protease</keyword>
<dbReference type="GO" id="GO:0008233">
    <property type="term" value="F:peptidase activity"/>
    <property type="evidence" value="ECO:0007669"/>
    <property type="project" value="UniProtKB-KW"/>
</dbReference>
<dbReference type="InterPro" id="IPR051708">
    <property type="entry name" value="Plant_Aspart_Prot_A1"/>
</dbReference>
<dbReference type="InterPro" id="IPR021109">
    <property type="entry name" value="Peptidase_aspartic_dom_sf"/>
</dbReference>
<evidence type="ECO:0000256" key="1">
    <source>
        <dbReference type="ARBA" id="ARBA00007447"/>
    </source>
</evidence>
<dbReference type="PANTHER" id="PTHR47967">
    <property type="entry name" value="OS07G0603500 PROTEIN-RELATED"/>
    <property type="match status" value="1"/>
</dbReference>
<evidence type="ECO:0000313" key="6">
    <source>
        <dbReference type="Proteomes" id="UP000657918"/>
    </source>
</evidence>
<dbReference type="SUPFAM" id="SSF50630">
    <property type="entry name" value="Acid proteases"/>
    <property type="match status" value="1"/>
</dbReference>
<dbReference type="AlphaFoldDB" id="A0A835JVM0"/>
<dbReference type="PANTHER" id="PTHR47967:SF46">
    <property type="entry name" value="ASPARTIC PROTEINASE NEPENTHESIN-1"/>
    <property type="match status" value="1"/>
</dbReference>
<comment type="similarity">
    <text evidence="1">Belongs to the peptidase A1 family.</text>
</comment>
<accession>A0A835JVM0</accession>
<protein>
    <recommendedName>
        <fullName evidence="4">Xylanase inhibitor N-terminal domain-containing protein</fullName>
    </recommendedName>
</protein>
<dbReference type="OrthoDB" id="2747330at2759"/>
<feature type="domain" description="Xylanase inhibitor N-terminal" evidence="4">
    <location>
        <begin position="38"/>
        <end position="99"/>
    </location>
</feature>
<sequence length="206" mass="22003">MRRKRATTQGERGREMGGGRCWHKIALVSGSSSGSGQYFVSLRLSSPPQTLLVADTSSDLTWATCSACKTNCSSHQPGTTFLARRSSTSPQLIVSALCANSSLNLTPIPAVVLIKVSIIALWITLSPPPVSYPSIGDVFSLKEDNKSRISYPPLLTNPVTPTSHYIVFVNGMKLPTDPSVWSFDELGDGGTVNGSKTTLTFLSEPA</sequence>
<organism evidence="5 6">
    <name type="scientific">Salix dunnii</name>
    <dbReference type="NCBI Taxonomy" id="1413687"/>
    <lineage>
        <taxon>Eukaryota</taxon>
        <taxon>Viridiplantae</taxon>
        <taxon>Streptophyta</taxon>
        <taxon>Embryophyta</taxon>
        <taxon>Tracheophyta</taxon>
        <taxon>Spermatophyta</taxon>
        <taxon>Magnoliopsida</taxon>
        <taxon>eudicotyledons</taxon>
        <taxon>Gunneridae</taxon>
        <taxon>Pentapetalae</taxon>
        <taxon>rosids</taxon>
        <taxon>fabids</taxon>
        <taxon>Malpighiales</taxon>
        <taxon>Salicaceae</taxon>
        <taxon>Saliceae</taxon>
        <taxon>Salix</taxon>
    </lineage>
</organism>
<dbReference type="Gene3D" id="2.40.70.10">
    <property type="entry name" value="Acid Proteases"/>
    <property type="match status" value="2"/>
</dbReference>
<dbReference type="InterPro" id="IPR032861">
    <property type="entry name" value="TAXi_N"/>
</dbReference>
<evidence type="ECO:0000259" key="4">
    <source>
        <dbReference type="Pfam" id="PF14543"/>
    </source>
</evidence>
<keyword evidence="6" id="KW-1185">Reference proteome</keyword>
<keyword evidence="3" id="KW-0378">Hydrolase</keyword>
<gene>
    <name evidence="5" type="ORF">SADUNF_Sadunf10G0096700</name>
</gene>
<name>A0A835JVM0_9ROSI</name>
<dbReference type="Pfam" id="PF14543">
    <property type="entry name" value="TAXi_N"/>
    <property type="match status" value="1"/>
</dbReference>
<evidence type="ECO:0000256" key="3">
    <source>
        <dbReference type="ARBA" id="ARBA00022801"/>
    </source>
</evidence>
<evidence type="ECO:0000313" key="5">
    <source>
        <dbReference type="EMBL" id="KAF9674140.1"/>
    </source>
</evidence>